<gene>
    <name evidence="1" type="ORF">METZ01_LOCUS151118</name>
</gene>
<protein>
    <submittedName>
        <fullName evidence="1">Uncharacterized protein</fullName>
    </submittedName>
</protein>
<proteinExistence type="predicted"/>
<name>A0A382AA64_9ZZZZ</name>
<dbReference type="EMBL" id="UINC01024507">
    <property type="protein sequence ID" value="SVA98264.1"/>
    <property type="molecule type" value="Genomic_DNA"/>
</dbReference>
<evidence type="ECO:0000313" key="1">
    <source>
        <dbReference type="EMBL" id="SVA98264.1"/>
    </source>
</evidence>
<sequence length="87" mass="8391">MGLWGAGAAGADAKPKYLTDAEKLNCTGTMAGWTVPAGGNSRAGAAREVLVAIRGLSGATKLAEANISNLSVSTTAIGAGAGGPFTA</sequence>
<feature type="non-terminal residue" evidence="1">
    <location>
        <position position="87"/>
    </location>
</feature>
<reference evidence="1" key="1">
    <citation type="submission" date="2018-05" db="EMBL/GenBank/DDBJ databases">
        <authorList>
            <person name="Lanie J.A."/>
            <person name="Ng W.-L."/>
            <person name="Kazmierczak K.M."/>
            <person name="Andrzejewski T.M."/>
            <person name="Davidsen T.M."/>
            <person name="Wayne K.J."/>
            <person name="Tettelin H."/>
            <person name="Glass J.I."/>
            <person name="Rusch D."/>
            <person name="Podicherti R."/>
            <person name="Tsui H.-C.T."/>
            <person name="Winkler M.E."/>
        </authorList>
    </citation>
    <scope>NUCLEOTIDE SEQUENCE</scope>
</reference>
<organism evidence="1">
    <name type="scientific">marine metagenome</name>
    <dbReference type="NCBI Taxonomy" id="408172"/>
    <lineage>
        <taxon>unclassified sequences</taxon>
        <taxon>metagenomes</taxon>
        <taxon>ecological metagenomes</taxon>
    </lineage>
</organism>
<accession>A0A382AA64</accession>
<dbReference type="AlphaFoldDB" id="A0A382AA64"/>